<keyword evidence="4 6" id="KW-0472">Membrane</keyword>
<proteinExistence type="predicted"/>
<dbReference type="GO" id="GO:0016020">
    <property type="term" value="C:membrane"/>
    <property type="evidence" value="ECO:0007669"/>
    <property type="project" value="InterPro"/>
</dbReference>
<evidence type="ECO:0000256" key="5">
    <source>
        <dbReference type="SAM" id="MobiDB-lite"/>
    </source>
</evidence>
<comment type="caution">
    <text evidence="7">The sequence shown here is derived from an EMBL/GenBank/DDBJ whole genome shotgun (WGS) entry which is preliminary data.</text>
</comment>
<comment type="subcellular location">
    <subcellularLocation>
        <location evidence="1">Endomembrane system</location>
        <topology evidence="1">Multi-pass membrane protein</topology>
    </subcellularLocation>
</comment>
<sequence length="260" mass="28792">MSKANGGPKMTPISKDDSRDEVKGSKKSYDASRPRRHLGHFLFHSCTAGQMLNGFLGLNAIARDNKVEAQYGGFLQYLTIVGLFISITAMLLSSMKDLVPSLRKLHRIKRGLLLFALPVEIVIASIYWPLAIFAPSLMFPKSPEDVSSPVPSSVPATDLLFKIPLNMDLSMHALPAFALLFDFFFLEKKYTPPASTIGAPLLALTFGTLYGVWVEHCATINGKFPYPFLNVMDFIPRVILYITATFGSLFAFWGLNGLHE</sequence>
<organism evidence="7 8">
    <name type="scientific">Kockovaella imperatae</name>
    <dbReference type="NCBI Taxonomy" id="4999"/>
    <lineage>
        <taxon>Eukaryota</taxon>
        <taxon>Fungi</taxon>
        <taxon>Dikarya</taxon>
        <taxon>Basidiomycota</taxon>
        <taxon>Agaricomycotina</taxon>
        <taxon>Tremellomycetes</taxon>
        <taxon>Tremellales</taxon>
        <taxon>Cuniculitremaceae</taxon>
        <taxon>Kockovaella</taxon>
    </lineage>
</organism>
<evidence type="ECO:0000313" key="7">
    <source>
        <dbReference type="EMBL" id="ORX39694.1"/>
    </source>
</evidence>
<gene>
    <name evidence="7" type="ORF">BD324DRAFT_648325</name>
</gene>
<protein>
    <submittedName>
        <fullName evidence="7">FAR-17a/AIG1-like protein</fullName>
    </submittedName>
</protein>
<evidence type="ECO:0000256" key="3">
    <source>
        <dbReference type="ARBA" id="ARBA00022989"/>
    </source>
</evidence>
<dbReference type="InterPro" id="IPR006838">
    <property type="entry name" value="ADTRP_AIG1"/>
</dbReference>
<keyword evidence="8" id="KW-1185">Reference proteome</keyword>
<dbReference type="InParanoid" id="A0A1Y1UQB7"/>
<name>A0A1Y1UQB7_9TREE</name>
<keyword evidence="3 6" id="KW-1133">Transmembrane helix</keyword>
<evidence type="ECO:0000256" key="6">
    <source>
        <dbReference type="SAM" id="Phobius"/>
    </source>
</evidence>
<dbReference type="OrthoDB" id="1898221at2759"/>
<dbReference type="AlphaFoldDB" id="A0A1Y1UQB7"/>
<feature type="transmembrane region" description="Helical" evidence="6">
    <location>
        <begin position="74"/>
        <end position="92"/>
    </location>
</feature>
<dbReference type="PANTHER" id="PTHR10989:SF16">
    <property type="entry name" value="AT02829P-RELATED"/>
    <property type="match status" value="1"/>
</dbReference>
<dbReference type="Pfam" id="PF04750">
    <property type="entry name" value="Far-17a_AIG1"/>
    <property type="match status" value="1"/>
</dbReference>
<reference evidence="7 8" key="1">
    <citation type="submission" date="2017-03" db="EMBL/GenBank/DDBJ databases">
        <title>Widespread Adenine N6-methylation of Active Genes in Fungi.</title>
        <authorList>
            <consortium name="DOE Joint Genome Institute"/>
            <person name="Mondo S.J."/>
            <person name="Dannebaum R.O."/>
            <person name="Kuo R.C."/>
            <person name="Louie K.B."/>
            <person name="Bewick A.J."/>
            <person name="Labutti K."/>
            <person name="Haridas S."/>
            <person name="Kuo A."/>
            <person name="Salamov A."/>
            <person name="Ahrendt S.R."/>
            <person name="Lau R."/>
            <person name="Bowen B.P."/>
            <person name="Lipzen A."/>
            <person name="Sullivan W."/>
            <person name="Andreopoulos W.B."/>
            <person name="Clum A."/>
            <person name="Lindquist E."/>
            <person name="Daum C."/>
            <person name="Northen T.R."/>
            <person name="Ramamoorthy G."/>
            <person name="Schmitz R.J."/>
            <person name="Gryganskyi A."/>
            <person name="Culley D."/>
            <person name="Magnuson J."/>
            <person name="James T.Y."/>
            <person name="O'Malley M.A."/>
            <person name="Stajich J.E."/>
            <person name="Spatafora J.W."/>
            <person name="Visel A."/>
            <person name="Grigoriev I.V."/>
        </authorList>
    </citation>
    <scope>NUCLEOTIDE SEQUENCE [LARGE SCALE GENOMIC DNA]</scope>
    <source>
        <strain evidence="7 8">NRRL Y-17943</strain>
    </source>
</reference>
<dbReference type="RefSeq" id="XP_021873479.1">
    <property type="nucleotide sequence ID" value="XM_022017823.1"/>
</dbReference>
<evidence type="ECO:0000313" key="8">
    <source>
        <dbReference type="Proteomes" id="UP000193218"/>
    </source>
</evidence>
<feature type="region of interest" description="Disordered" evidence="5">
    <location>
        <begin position="1"/>
        <end position="32"/>
    </location>
</feature>
<evidence type="ECO:0000256" key="4">
    <source>
        <dbReference type="ARBA" id="ARBA00023136"/>
    </source>
</evidence>
<dbReference type="FunCoup" id="A0A1Y1UQB7">
    <property type="interactions" value="111"/>
</dbReference>
<feature type="transmembrane region" description="Helical" evidence="6">
    <location>
        <begin position="234"/>
        <end position="255"/>
    </location>
</feature>
<dbReference type="Proteomes" id="UP000193218">
    <property type="component" value="Unassembled WGS sequence"/>
</dbReference>
<dbReference type="GO" id="GO:0012505">
    <property type="term" value="C:endomembrane system"/>
    <property type="evidence" value="ECO:0007669"/>
    <property type="project" value="UniProtKB-SubCell"/>
</dbReference>
<evidence type="ECO:0000256" key="2">
    <source>
        <dbReference type="ARBA" id="ARBA00022692"/>
    </source>
</evidence>
<accession>A0A1Y1UQB7</accession>
<feature type="transmembrane region" description="Helical" evidence="6">
    <location>
        <begin position="197"/>
        <end position="214"/>
    </location>
</feature>
<evidence type="ECO:0000256" key="1">
    <source>
        <dbReference type="ARBA" id="ARBA00004127"/>
    </source>
</evidence>
<dbReference type="EMBL" id="NBSH01000002">
    <property type="protein sequence ID" value="ORX39694.1"/>
    <property type="molecule type" value="Genomic_DNA"/>
</dbReference>
<feature type="transmembrane region" description="Helical" evidence="6">
    <location>
        <begin position="41"/>
        <end position="62"/>
    </location>
</feature>
<feature type="compositionally biased region" description="Basic and acidic residues" evidence="5">
    <location>
        <begin position="14"/>
        <end position="32"/>
    </location>
</feature>
<dbReference type="GeneID" id="33559632"/>
<feature type="transmembrane region" description="Helical" evidence="6">
    <location>
        <begin position="112"/>
        <end position="134"/>
    </location>
</feature>
<keyword evidence="2 6" id="KW-0812">Transmembrane</keyword>
<feature type="transmembrane region" description="Helical" evidence="6">
    <location>
        <begin position="169"/>
        <end position="185"/>
    </location>
</feature>
<dbReference type="PANTHER" id="PTHR10989">
    <property type="entry name" value="ANDROGEN-INDUCED PROTEIN 1-RELATED"/>
    <property type="match status" value="1"/>
</dbReference>